<organism evidence="1 2">
    <name type="scientific">Methanophagales virus GBV302</name>
    <dbReference type="NCBI Taxonomy" id="2999281"/>
    <lineage>
        <taxon>Viruses</taxon>
        <taxon>Duplodnaviria</taxon>
        <taxon>Heunggongvirae</taxon>
        <taxon>Uroviricota</taxon>
        <taxon>Caudoviricetes</taxon>
        <taxon>Nakonvirales</taxon>
        <taxon>Ekchuahviridae</taxon>
        <taxon>Kukulkanvirus</taxon>
        <taxon>Kukulkanvirus mexicoense</taxon>
    </lineage>
</organism>
<accession>A0A9E8V9M9</accession>
<gene>
    <name evidence="1" type="ORF">FHOMOCKG_00091</name>
</gene>
<sequence>MTIDVGRGIKIIQSQGRTIALRTHTTHEYYYRMTDDIKIDFDHDFEGCPFFLRDYSGQLYLCTLKYRHKLPSHSSFCYGNHVYVNEYGEILSLDNVNNQLVIVLPSRKYSTYRLVKNVTDGGTGAFVVSDDHIFIGGNSKIYAYTWGYWKDFEVSVDKPIRLYFDSERNYLLSLGWHSVSLIDGDDGSLMDTIRVENWTRLEAVIDCFKRYWIVHWEGYSHVCIDIYEPQNGKLIWVDRKSFPSVFFSNMCVDANFNVFVPANWYGTDKCYVWMSSSDYTHATDIAFPHVGSDFVFSTALWNKPVFITGTTGEIPGYTPYVFIYDLYTQDFYSFVHENSELLGDPGLSKCYTWGGPTPNKDTLLSAMEVVY</sequence>
<evidence type="ECO:0000313" key="1">
    <source>
        <dbReference type="EMBL" id="WAE39619.1"/>
    </source>
</evidence>
<dbReference type="EMBL" id="OP880253">
    <property type="protein sequence ID" value="WAE39619.1"/>
    <property type="molecule type" value="Genomic_DNA"/>
</dbReference>
<dbReference type="SUPFAM" id="SSF50998">
    <property type="entry name" value="Quinoprotein alcohol dehydrogenase-like"/>
    <property type="match status" value="1"/>
</dbReference>
<proteinExistence type="predicted"/>
<dbReference type="Proteomes" id="UP001156237">
    <property type="component" value="Segment"/>
</dbReference>
<name>A0A9E8V9M9_9CAUD</name>
<keyword evidence="2" id="KW-1185">Reference proteome</keyword>
<evidence type="ECO:0000313" key="2">
    <source>
        <dbReference type="Proteomes" id="UP001156237"/>
    </source>
</evidence>
<reference evidence="1 2" key="1">
    <citation type="submission" date="2022-10" db="EMBL/GenBank/DDBJ databases">
        <title>Evolutionary Diversification of Methanotrophic Ca. Methanophagales (ANME-1) and Their Expansive Virome.</title>
        <authorList>
            <person name="Laso-Perez R."/>
            <person name="Wu F."/>
            <person name="Cremiere A."/>
            <person name="Speth D.R."/>
            <person name="Magyar J.S."/>
            <person name="Krupovic M."/>
            <person name="Orphan V.J."/>
        </authorList>
    </citation>
    <scope>NUCLEOTIDE SEQUENCE [LARGE SCALE GENOMIC DNA]</scope>
</reference>
<dbReference type="InterPro" id="IPR011047">
    <property type="entry name" value="Quinoprotein_ADH-like_sf"/>
</dbReference>
<protein>
    <submittedName>
        <fullName evidence="1">Uncharacterized protein</fullName>
    </submittedName>
</protein>